<evidence type="ECO:0000313" key="6">
    <source>
        <dbReference type="Proteomes" id="UP000008066"/>
    </source>
</evidence>
<keyword evidence="6" id="KW-1185">Reference proteome</keyword>
<feature type="region of interest" description="Disordered" evidence="4">
    <location>
        <begin position="185"/>
        <end position="240"/>
    </location>
</feature>
<dbReference type="PANTHER" id="PTHR13486">
    <property type="entry name" value="TELOMERE LENGTH AND SILENCING PROTEIN 1 TLS1 FAMILY MEMBER"/>
    <property type="match status" value="1"/>
</dbReference>
<dbReference type="OMA" id="MCDRFTA"/>
<dbReference type="Proteomes" id="UP000008066">
    <property type="component" value="Unassembled WGS sequence"/>
</dbReference>
<gene>
    <name evidence="5" type="ORF">CTHT_0009850</name>
</gene>
<dbReference type="RefSeq" id="XP_006691508.1">
    <property type="nucleotide sequence ID" value="XM_006691445.1"/>
</dbReference>
<feature type="region of interest" description="Disordered" evidence="4">
    <location>
        <begin position="113"/>
        <end position="132"/>
    </location>
</feature>
<protein>
    <submittedName>
        <fullName evidence="5">Uncharacterized protein</fullName>
    </submittedName>
</protein>
<accession>G0S0F6</accession>
<sequence>MATADSESNPAPQVVFRTKKKAKPYRQHTATTVENLESSFATANASELTKEEASPAATSAPAASGIESTSDVPAAATSTAQDKKSSEEDEEDGLSVTELLKLRNARKHKLAGVGFRATDEKPSATGEEQNNMDGKGLVVRAAAGLAGSEVEQLIGGITKRFAPQTGFVGDLVNRHMEEYVESELAKRKRLAAEASARQQQQEQEQEQQQQQQERATRSSLLGGSQLLQAADPASGQGDAQRVLHGKLFEIDLGDEARARNIEMTERARRRLQGLADDEMQNDGSGSGSGSGSAGTGGGLSKKPRLGKGPRNRRGSDDIQRDQMVEAFLSENKLDVYDIPSQDTHMGPHSGDEDEGAADDRIAEEFRREFMEAMAQRHRRRRPAQNAAKPGAKGRAAANEPILRGPKLGGSRNARAAMRDLLLKEQAQKQAQKPLGRR</sequence>
<comment type="subcellular location">
    <subcellularLocation>
        <location evidence="1">Nucleus</location>
    </subcellularLocation>
</comment>
<dbReference type="OrthoDB" id="5627at2759"/>
<feature type="compositionally biased region" description="Basic and acidic residues" evidence="4">
    <location>
        <begin position="416"/>
        <end position="426"/>
    </location>
</feature>
<dbReference type="Pfam" id="PF07052">
    <property type="entry name" value="Hep_59"/>
    <property type="match status" value="1"/>
</dbReference>
<evidence type="ECO:0000313" key="5">
    <source>
        <dbReference type="EMBL" id="EGS23317.1"/>
    </source>
</evidence>
<dbReference type="PANTHER" id="PTHR13486:SF2">
    <property type="entry name" value="SPLICING FACTOR C9ORF78"/>
    <property type="match status" value="1"/>
</dbReference>
<feature type="region of interest" description="Disordered" evidence="4">
    <location>
        <begin position="373"/>
        <end position="437"/>
    </location>
</feature>
<keyword evidence="3" id="KW-0539">Nucleus</keyword>
<feature type="compositionally biased region" description="Polar residues" evidence="4">
    <location>
        <begin position="66"/>
        <end position="80"/>
    </location>
</feature>
<dbReference type="GeneID" id="18255023"/>
<feature type="compositionally biased region" description="Low complexity" evidence="4">
    <location>
        <begin position="427"/>
        <end position="437"/>
    </location>
</feature>
<comment type="similarity">
    <text evidence="2">Belongs to the TLS1 family.</text>
</comment>
<dbReference type="InterPro" id="IPR010756">
    <property type="entry name" value="Tls1-like"/>
</dbReference>
<dbReference type="GO" id="GO:0005681">
    <property type="term" value="C:spliceosomal complex"/>
    <property type="evidence" value="ECO:0007669"/>
    <property type="project" value="TreeGrafter"/>
</dbReference>
<evidence type="ECO:0000256" key="1">
    <source>
        <dbReference type="ARBA" id="ARBA00004123"/>
    </source>
</evidence>
<dbReference type="AlphaFoldDB" id="G0S0F6"/>
<feature type="region of interest" description="Disordered" evidence="4">
    <location>
        <begin position="253"/>
        <end position="359"/>
    </location>
</feature>
<dbReference type="EMBL" id="GL988037">
    <property type="protein sequence ID" value="EGS23317.1"/>
    <property type="molecule type" value="Genomic_DNA"/>
</dbReference>
<feature type="compositionally biased region" description="Gly residues" evidence="4">
    <location>
        <begin position="284"/>
        <end position="299"/>
    </location>
</feature>
<evidence type="ECO:0000256" key="4">
    <source>
        <dbReference type="SAM" id="MobiDB-lite"/>
    </source>
</evidence>
<reference evidence="5 6" key="1">
    <citation type="journal article" date="2011" name="Cell">
        <title>Insight into structure and assembly of the nuclear pore complex by utilizing the genome of a eukaryotic thermophile.</title>
        <authorList>
            <person name="Amlacher S."/>
            <person name="Sarges P."/>
            <person name="Flemming D."/>
            <person name="van Noort V."/>
            <person name="Kunze R."/>
            <person name="Devos D.P."/>
            <person name="Arumugam M."/>
            <person name="Bork P."/>
            <person name="Hurt E."/>
        </authorList>
    </citation>
    <scope>NUCLEOTIDE SEQUENCE [LARGE SCALE GENOMIC DNA]</scope>
    <source>
        <strain evidence="6">DSM 1495 / CBS 144.50 / IMI 039719</strain>
    </source>
</reference>
<feature type="compositionally biased region" description="Polar residues" evidence="4">
    <location>
        <begin position="1"/>
        <end position="11"/>
    </location>
</feature>
<feature type="compositionally biased region" description="Basic and acidic residues" evidence="4">
    <location>
        <begin position="313"/>
        <end position="323"/>
    </location>
</feature>
<feature type="compositionally biased region" description="Low complexity" evidence="4">
    <location>
        <begin position="386"/>
        <end position="397"/>
    </location>
</feature>
<evidence type="ECO:0000256" key="2">
    <source>
        <dbReference type="ARBA" id="ARBA00007643"/>
    </source>
</evidence>
<feature type="compositionally biased region" description="Polar residues" evidence="4">
    <location>
        <begin position="28"/>
        <end position="47"/>
    </location>
</feature>
<feature type="compositionally biased region" description="Low complexity" evidence="4">
    <location>
        <begin position="54"/>
        <end position="64"/>
    </location>
</feature>
<feature type="compositionally biased region" description="Basic and acidic residues" evidence="4">
    <location>
        <begin position="253"/>
        <end position="266"/>
    </location>
</feature>
<organism evidence="6">
    <name type="scientific">Chaetomium thermophilum (strain DSM 1495 / CBS 144.50 / IMI 039719)</name>
    <name type="common">Thermochaetoides thermophila</name>
    <dbReference type="NCBI Taxonomy" id="759272"/>
    <lineage>
        <taxon>Eukaryota</taxon>
        <taxon>Fungi</taxon>
        <taxon>Dikarya</taxon>
        <taxon>Ascomycota</taxon>
        <taxon>Pezizomycotina</taxon>
        <taxon>Sordariomycetes</taxon>
        <taxon>Sordariomycetidae</taxon>
        <taxon>Sordariales</taxon>
        <taxon>Chaetomiaceae</taxon>
        <taxon>Thermochaetoides</taxon>
    </lineage>
</organism>
<evidence type="ECO:0000256" key="3">
    <source>
        <dbReference type="ARBA" id="ARBA00023242"/>
    </source>
</evidence>
<dbReference type="GO" id="GO:0000398">
    <property type="term" value="P:mRNA splicing, via spliceosome"/>
    <property type="evidence" value="ECO:0007669"/>
    <property type="project" value="TreeGrafter"/>
</dbReference>
<feature type="compositionally biased region" description="Low complexity" evidence="4">
    <location>
        <begin position="198"/>
        <end position="228"/>
    </location>
</feature>
<proteinExistence type="inferred from homology"/>
<name>G0S0F6_CHATD</name>
<dbReference type="HOGENOM" id="CLU_047429_1_0_1"/>
<dbReference type="KEGG" id="cthr:CTHT_0009850"/>
<feature type="compositionally biased region" description="Basic residues" evidence="4">
    <location>
        <begin position="17"/>
        <end position="26"/>
    </location>
</feature>
<feature type="region of interest" description="Disordered" evidence="4">
    <location>
        <begin position="1"/>
        <end position="97"/>
    </location>
</feature>
<dbReference type="eggNOG" id="ENOG502S5M8">
    <property type="taxonomic scope" value="Eukaryota"/>
</dbReference>
<feature type="compositionally biased region" description="Basic residues" evidence="4">
    <location>
        <begin position="301"/>
        <end position="312"/>
    </location>
</feature>